<dbReference type="AlphaFoldDB" id="A0A5C6UMU5"/>
<dbReference type="InterPro" id="IPR021955">
    <property type="entry name" value="DUF3572"/>
</dbReference>
<protein>
    <submittedName>
        <fullName evidence="1">DUF3572 family protein</fullName>
    </submittedName>
</protein>
<gene>
    <name evidence="1" type="ORF">FSZ31_01465</name>
</gene>
<evidence type="ECO:0000313" key="1">
    <source>
        <dbReference type="EMBL" id="TXC73451.1"/>
    </source>
</evidence>
<name>A0A5C6UMU5_9SPHN</name>
<comment type="caution">
    <text evidence="1">The sequence shown here is derived from an EMBL/GenBank/DDBJ whole genome shotgun (WGS) entry which is preliminary data.</text>
</comment>
<dbReference type="EMBL" id="VOPY01000001">
    <property type="protein sequence ID" value="TXC73451.1"/>
    <property type="molecule type" value="Genomic_DNA"/>
</dbReference>
<reference evidence="1 2" key="1">
    <citation type="submission" date="2019-08" db="EMBL/GenBank/DDBJ databases">
        <title>Sphingorhabdus soil sp. nov., isolated from arctic soil.</title>
        <authorList>
            <person name="Liu Y."/>
        </authorList>
    </citation>
    <scope>NUCLEOTIDE SEQUENCE [LARGE SCALE GENOMIC DNA]</scope>
    <source>
        <strain evidence="1 2">D-2Q-5-6</strain>
    </source>
</reference>
<evidence type="ECO:0000313" key="2">
    <source>
        <dbReference type="Proteomes" id="UP000321129"/>
    </source>
</evidence>
<dbReference type="OrthoDB" id="7356934at2"/>
<dbReference type="Pfam" id="PF12096">
    <property type="entry name" value="DUF3572"/>
    <property type="match status" value="1"/>
</dbReference>
<keyword evidence="2" id="KW-1185">Reference proteome</keyword>
<proteinExistence type="predicted"/>
<organism evidence="1 2">
    <name type="scientific">Flavisphingopyxis soli</name>
    <dbReference type="NCBI Taxonomy" id="2601267"/>
    <lineage>
        <taxon>Bacteria</taxon>
        <taxon>Pseudomonadati</taxon>
        <taxon>Pseudomonadota</taxon>
        <taxon>Alphaproteobacteria</taxon>
        <taxon>Sphingomonadales</taxon>
        <taxon>Sphingopyxidaceae</taxon>
        <taxon>Flavisphingopyxis</taxon>
    </lineage>
</organism>
<dbReference type="Proteomes" id="UP000321129">
    <property type="component" value="Unassembled WGS sequence"/>
</dbReference>
<sequence length="89" mass="9124">MDPTVRDEDIATALSALVWTLSDESRATRLLSLTGLDADELRGRAGDPVLLGAVIAFLGGHEPDLTGCAEALDLPPGALVAIGERLSGG</sequence>
<accession>A0A5C6UMU5</accession>